<evidence type="ECO:0000313" key="4">
    <source>
        <dbReference type="EnsemblMetazoa" id="ADAC008107-PA"/>
    </source>
</evidence>
<feature type="coiled-coil region" evidence="1">
    <location>
        <begin position="137"/>
        <end position="171"/>
    </location>
</feature>
<feature type="chain" id="PRO_5010155009" description="Secreted protein" evidence="2">
    <location>
        <begin position="25"/>
        <end position="477"/>
    </location>
</feature>
<proteinExistence type="predicted"/>
<dbReference type="EMBL" id="ADMH02001960">
    <property type="protein sequence ID" value="ETN60276.1"/>
    <property type="molecule type" value="Genomic_DNA"/>
</dbReference>
<reference evidence="4" key="4">
    <citation type="submission" date="2015-06" db="UniProtKB">
        <authorList>
            <consortium name="EnsemblMetazoa"/>
        </authorList>
    </citation>
    <scope>IDENTIFICATION</scope>
</reference>
<organism evidence="3">
    <name type="scientific">Anopheles darlingi</name>
    <name type="common">Mosquito</name>
    <dbReference type="NCBI Taxonomy" id="43151"/>
    <lineage>
        <taxon>Eukaryota</taxon>
        <taxon>Metazoa</taxon>
        <taxon>Ecdysozoa</taxon>
        <taxon>Arthropoda</taxon>
        <taxon>Hexapoda</taxon>
        <taxon>Insecta</taxon>
        <taxon>Pterygota</taxon>
        <taxon>Neoptera</taxon>
        <taxon>Endopterygota</taxon>
        <taxon>Diptera</taxon>
        <taxon>Nematocera</taxon>
        <taxon>Culicoidea</taxon>
        <taxon>Culicidae</taxon>
        <taxon>Anophelinae</taxon>
        <taxon>Anopheles</taxon>
    </lineage>
</organism>
<dbReference type="STRING" id="43151.W5J8I4"/>
<dbReference type="eggNOG" id="ENOG502T8DI">
    <property type="taxonomic scope" value="Eukaryota"/>
</dbReference>
<sequence>MAHLHHTITIAIVLLSCCSIRSNATISPQVIATQQALYRELQLLEQSPLHSEQSLPSDGKPQQQTREELRSVFREFERQNQESLTTILQVLALVDHTLENTIKDCAKIFDLSSLERNNVIFRQVTRPLLVQVEQLCQLLASEQLDQLETTMERVEREATIYRKRLDQTQQHMRYVKGWLDDREPAGASLLEQRVAELYSRWLQANTTVHREVRIAIDLAIGKLRHAINESHGAGNFNGEEDPDFRPIIDNFALRFENETSELAVDLLEVFDEWLNQTEELIDVVSAELMSILDRIVEIPVKALLRGETTLGCLAEYAGYGSVNSVRIEVENIYECLSDEGDMLSSLAVTKRLLELTGREVQVLLQGLAHCTARRSPSEMDEFVMSLLANCSDAASIILEGAGEFVASKMNEIYYHFEDMMNFSELKMEACLYGKARELILDVFSVNQHYQHCNMKNGLLPPQVVTVRPESTSEFDEV</sequence>
<keyword evidence="5" id="KW-1185">Reference proteome</keyword>
<dbReference type="AlphaFoldDB" id="W5J8I4"/>
<evidence type="ECO:0000313" key="3">
    <source>
        <dbReference type="EMBL" id="ETN60276.1"/>
    </source>
</evidence>
<dbReference type="OMA" id="YINCATF"/>
<feature type="signal peptide" evidence="2">
    <location>
        <begin position="1"/>
        <end position="24"/>
    </location>
</feature>
<accession>W5J8I4</accession>
<dbReference type="EnsemblMetazoa" id="ADAC008107-RA">
    <property type="protein sequence ID" value="ADAC008107-PA"/>
    <property type="gene ID" value="ADAC008107"/>
</dbReference>
<reference evidence="3" key="3">
    <citation type="journal article" date="2013" name="Nucleic Acids Res.">
        <title>The genome of Anopheles darlingi, the main neotropical malaria vector.</title>
        <authorList>
            <person name="Marinotti O."/>
            <person name="Cerqueira G.C."/>
            <person name="de Almeida L.G."/>
            <person name="Ferro M.I."/>
            <person name="Loreto E.L."/>
            <person name="Zaha A."/>
            <person name="Teixeira S.M."/>
            <person name="Wespiser A.R."/>
            <person name="Almeida E Silva A."/>
            <person name="Schlindwein A.D."/>
            <person name="Pacheco A.C."/>
            <person name="Silva A.L."/>
            <person name="Graveley B.R."/>
            <person name="Walenz B.P."/>
            <person name="Lima Bde A."/>
            <person name="Ribeiro C.A."/>
            <person name="Nunes-Silva C.G."/>
            <person name="de Carvalho C.R."/>
            <person name="Soares C.M."/>
            <person name="de Menezes C.B."/>
            <person name="Matiolli C."/>
            <person name="Caffrey D."/>
            <person name="Araujo D.A."/>
            <person name="de Oliveira D.M."/>
            <person name="Golenbock D."/>
            <person name="Grisard E.C."/>
            <person name="Fantinatti-Garboggini F."/>
            <person name="de Carvalho F.M."/>
            <person name="Barcellos F.G."/>
            <person name="Prosdocimi F."/>
            <person name="May G."/>
            <person name="Azevedo Junior G.M."/>
            <person name="Guimaraes G.M."/>
            <person name="Goldman G.H."/>
            <person name="Padilha I.Q."/>
            <person name="Batista Jda S."/>
            <person name="Ferro J.A."/>
            <person name="Ribeiro J.M."/>
            <person name="Fietto J.L."/>
            <person name="Dabbas K.M."/>
            <person name="Cerdeira L."/>
            <person name="Agnez-Lima L.F."/>
            <person name="Brocchi M."/>
            <person name="de Carvalho M.O."/>
            <person name="Teixeira Mde M."/>
            <person name="Diniz Maia Mde M."/>
            <person name="Goldman M.H."/>
            <person name="Cruz Schneider M.P."/>
            <person name="Felipe M.S."/>
            <person name="Hungria M."/>
            <person name="Nicolas M.F."/>
            <person name="Pereira M."/>
            <person name="Montes M.A."/>
            <person name="Cantao M.E."/>
            <person name="Vincentz M."/>
            <person name="Rafael M.S."/>
            <person name="Silverman N."/>
            <person name="Stoco P.H."/>
            <person name="Souza R.C."/>
            <person name="Vicentini R."/>
            <person name="Gazzinelli R.T."/>
            <person name="Neves Rde O."/>
            <person name="Silva R."/>
            <person name="Astolfi-Filho S."/>
            <person name="Maciel T.E."/>
            <person name="Urmenyi T.P."/>
            <person name="Tadei W.P."/>
            <person name="Camargo E.P."/>
            <person name="de Vasconcelos A.T."/>
        </authorList>
    </citation>
    <scope>NUCLEOTIDE SEQUENCE</scope>
</reference>
<keyword evidence="1" id="KW-0175">Coiled coil</keyword>
<evidence type="ECO:0008006" key="6">
    <source>
        <dbReference type="Google" id="ProtNLM"/>
    </source>
</evidence>
<keyword evidence="2" id="KW-0732">Signal</keyword>
<reference evidence="3 5" key="1">
    <citation type="journal article" date="2010" name="BMC Genomics">
        <title>Combination of measures distinguishes pre-miRNAs from other stem-loops in the genome of the newly sequenced Anopheles darlingi.</title>
        <authorList>
            <person name="Mendes N.D."/>
            <person name="Freitas A.T."/>
            <person name="Vasconcelos A.T."/>
            <person name="Sagot M.F."/>
        </authorList>
    </citation>
    <scope>NUCLEOTIDE SEQUENCE</scope>
</reference>
<protein>
    <recommendedName>
        <fullName evidence="6">Secreted protein</fullName>
    </recommendedName>
</protein>
<reference evidence="3" key="2">
    <citation type="submission" date="2010-05" db="EMBL/GenBank/DDBJ databases">
        <authorList>
            <person name="Almeida L.G."/>
            <person name="Nicolas M.F."/>
            <person name="Souza R.C."/>
            <person name="Vasconcelos A.T.R."/>
        </authorList>
    </citation>
    <scope>NUCLEOTIDE SEQUENCE</scope>
</reference>
<dbReference type="VEuPathDB" id="VectorBase:ADAR2_008758"/>
<gene>
    <name evidence="3" type="ORF">AND_008107</name>
</gene>
<dbReference type="VEuPathDB" id="VectorBase:ADAC008107"/>
<evidence type="ECO:0000256" key="1">
    <source>
        <dbReference type="SAM" id="Coils"/>
    </source>
</evidence>
<evidence type="ECO:0000256" key="2">
    <source>
        <dbReference type="SAM" id="SignalP"/>
    </source>
</evidence>
<name>W5J8I4_ANODA</name>
<dbReference type="Proteomes" id="UP000000673">
    <property type="component" value="Unassembled WGS sequence"/>
</dbReference>
<dbReference type="HOGENOM" id="CLU_572698_0_0_1"/>
<evidence type="ECO:0000313" key="5">
    <source>
        <dbReference type="Proteomes" id="UP000000673"/>
    </source>
</evidence>